<dbReference type="Pfam" id="PF10092">
    <property type="entry name" value="DUF2330"/>
    <property type="match status" value="1"/>
</dbReference>
<feature type="transmembrane region" description="Helical" evidence="1">
    <location>
        <begin position="410"/>
        <end position="428"/>
    </location>
</feature>
<keyword evidence="1" id="KW-1133">Transmembrane helix</keyword>
<keyword evidence="4" id="KW-1185">Reference proteome</keyword>
<dbReference type="RefSeq" id="WP_145079680.1">
    <property type="nucleotide sequence ID" value="NZ_CP036425.1"/>
</dbReference>
<dbReference type="InterPro" id="IPR019283">
    <property type="entry name" value="DUF2330"/>
</dbReference>
<keyword evidence="2" id="KW-0732">Signal</keyword>
<evidence type="ECO:0000256" key="1">
    <source>
        <dbReference type="SAM" id="Phobius"/>
    </source>
</evidence>
<evidence type="ECO:0000313" key="4">
    <source>
        <dbReference type="Proteomes" id="UP000317369"/>
    </source>
</evidence>
<feature type="transmembrane region" description="Helical" evidence="1">
    <location>
        <begin position="152"/>
        <end position="173"/>
    </location>
</feature>
<feature type="transmembrane region" description="Helical" evidence="1">
    <location>
        <begin position="113"/>
        <end position="132"/>
    </location>
</feature>
<protein>
    <recommendedName>
        <fullName evidence="5">DUF2330 domain-containing protein</fullName>
    </recommendedName>
</protein>
<feature type="chain" id="PRO_5021975719" description="DUF2330 domain-containing protein" evidence="2">
    <location>
        <begin position="25"/>
        <end position="619"/>
    </location>
</feature>
<accession>A0A517YXQ8</accession>
<feature type="signal peptide" evidence="2">
    <location>
        <begin position="1"/>
        <end position="24"/>
    </location>
</feature>
<keyword evidence="1" id="KW-0812">Transmembrane</keyword>
<dbReference type="OrthoDB" id="9759899at2"/>
<feature type="transmembrane region" description="Helical" evidence="1">
    <location>
        <begin position="440"/>
        <end position="458"/>
    </location>
</feature>
<keyword evidence="1" id="KW-0472">Membrane</keyword>
<gene>
    <name evidence="3" type="ORF">KS4_30830</name>
</gene>
<reference evidence="3 4" key="1">
    <citation type="submission" date="2019-02" db="EMBL/GenBank/DDBJ databases">
        <title>Deep-cultivation of Planctomycetes and their phenomic and genomic characterization uncovers novel biology.</title>
        <authorList>
            <person name="Wiegand S."/>
            <person name="Jogler M."/>
            <person name="Boedeker C."/>
            <person name="Pinto D."/>
            <person name="Vollmers J."/>
            <person name="Rivas-Marin E."/>
            <person name="Kohn T."/>
            <person name="Peeters S.H."/>
            <person name="Heuer A."/>
            <person name="Rast P."/>
            <person name="Oberbeckmann S."/>
            <person name="Bunk B."/>
            <person name="Jeske O."/>
            <person name="Meyerdierks A."/>
            <person name="Storesund J.E."/>
            <person name="Kallscheuer N."/>
            <person name="Luecker S."/>
            <person name="Lage O.M."/>
            <person name="Pohl T."/>
            <person name="Merkel B.J."/>
            <person name="Hornburger P."/>
            <person name="Mueller R.-W."/>
            <person name="Bruemmer F."/>
            <person name="Labrenz M."/>
            <person name="Spormann A.M."/>
            <person name="Op den Camp H."/>
            <person name="Overmann J."/>
            <person name="Amann R."/>
            <person name="Jetten M.S.M."/>
            <person name="Mascher T."/>
            <person name="Medema M.H."/>
            <person name="Devos D.P."/>
            <person name="Kaster A.-K."/>
            <person name="Ovreas L."/>
            <person name="Rohde M."/>
            <person name="Galperin M.Y."/>
            <person name="Jogler C."/>
        </authorList>
    </citation>
    <scope>NUCLEOTIDE SEQUENCE [LARGE SCALE GENOMIC DNA]</scope>
    <source>
        <strain evidence="3 4">KS4</strain>
    </source>
</reference>
<evidence type="ECO:0000313" key="3">
    <source>
        <dbReference type="EMBL" id="QDU35006.1"/>
    </source>
</evidence>
<name>A0A517YXQ8_9BACT</name>
<dbReference type="Proteomes" id="UP000317369">
    <property type="component" value="Chromosome"/>
</dbReference>
<proteinExistence type="predicted"/>
<organism evidence="3 4">
    <name type="scientific">Poriferisphaera corsica</name>
    <dbReference type="NCBI Taxonomy" id="2528020"/>
    <lineage>
        <taxon>Bacteria</taxon>
        <taxon>Pseudomonadati</taxon>
        <taxon>Planctomycetota</taxon>
        <taxon>Phycisphaerae</taxon>
        <taxon>Phycisphaerales</taxon>
        <taxon>Phycisphaeraceae</taxon>
        <taxon>Poriferisphaera</taxon>
    </lineage>
</organism>
<dbReference type="AlphaFoldDB" id="A0A517YXQ8"/>
<dbReference type="EMBL" id="CP036425">
    <property type="protein sequence ID" value="QDU35006.1"/>
    <property type="molecule type" value="Genomic_DNA"/>
</dbReference>
<evidence type="ECO:0008006" key="5">
    <source>
        <dbReference type="Google" id="ProtNLM"/>
    </source>
</evidence>
<dbReference type="KEGG" id="pcor:KS4_30830"/>
<sequence precursor="true">MRHLITFMILVLISLCLSPQVVHADGKIFARPNFAKLPVPEQQAIIIYNDQTQTQSLIIQTHFITEKQPQDIPAEFTWVVPLPATPTITVADPNFFESLQIKTRPYVISESEITHYYIGIAFLTLFYIIGIYRYQALKRQHDSKAAARKVVFWNALFVCVCVFVLITIFLPALGAARRSLSVIPPNIDITSRQSVGPYNITTITSQTSAALIDYLNDNNYRIPSEAQPVIEKYVSQNWNFACITLKPQYKNQFAFSPTPLNFTFKTATPVYPLALTAVENEACAIDLYIFAHQKMSADGFQPQRAAAINFEPFENYGYFHDSHTTESEIQLFYPPYIDTIKQVLAQTRSSEDDHTFYVIAEDRAKPLVMLTKLSRTFQPGEMKDDAYLTNIIASPYLPKYHSTAAASIKAINLATLVFAIPFILILFIGDKPITTAKLKYILSLAIIAFAVYIVKYNSTDSIPSSSTRLHPFQLASEQRYFYSGLWQLLNSHDNEPQHLNHQLLQHVASQFQKSNVKTSIKPDTPPTLESVKQCVEEIIAHPIAHLVDYHQDLHADLDMLQLINPHHDPNSSSLPYRYGAVPAGYIINTDKDGHFQIVFFNQFAAPSQAYPLFESQKTP</sequence>
<evidence type="ECO:0000256" key="2">
    <source>
        <dbReference type="SAM" id="SignalP"/>
    </source>
</evidence>